<dbReference type="AlphaFoldDB" id="A0A1V9XFQ9"/>
<dbReference type="InParanoid" id="A0A1V9XFQ9"/>
<proteinExistence type="predicted"/>
<evidence type="ECO:0000256" key="1">
    <source>
        <dbReference type="SAM" id="SignalP"/>
    </source>
</evidence>
<keyword evidence="3" id="KW-1185">Reference proteome</keyword>
<comment type="caution">
    <text evidence="2">The sequence shown here is derived from an EMBL/GenBank/DDBJ whole genome shotgun (WGS) entry which is preliminary data.</text>
</comment>
<name>A0A1V9XFQ9_9ACAR</name>
<organism evidence="2 3">
    <name type="scientific">Tropilaelaps mercedesae</name>
    <dbReference type="NCBI Taxonomy" id="418985"/>
    <lineage>
        <taxon>Eukaryota</taxon>
        <taxon>Metazoa</taxon>
        <taxon>Ecdysozoa</taxon>
        <taxon>Arthropoda</taxon>
        <taxon>Chelicerata</taxon>
        <taxon>Arachnida</taxon>
        <taxon>Acari</taxon>
        <taxon>Parasitiformes</taxon>
        <taxon>Mesostigmata</taxon>
        <taxon>Gamasina</taxon>
        <taxon>Dermanyssoidea</taxon>
        <taxon>Laelapidae</taxon>
        <taxon>Tropilaelaps</taxon>
    </lineage>
</organism>
<feature type="chain" id="PRO_5012754472" evidence="1">
    <location>
        <begin position="20"/>
        <end position="110"/>
    </location>
</feature>
<dbReference type="Proteomes" id="UP000192247">
    <property type="component" value="Unassembled WGS sequence"/>
</dbReference>
<reference evidence="2 3" key="1">
    <citation type="journal article" date="2017" name="Gigascience">
        <title>Draft genome of the honey bee ectoparasitic mite, Tropilaelaps mercedesae, is shaped by the parasitic life history.</title>
        <authorList>
            <person name="Dong X."/>
            <person name="Armstrong S.D."/>
            <person name="Xia D."/>
            <person name="Makepeace B.L."/>
            <person name="Darby A.C."/>
            <person name="Kadowaki T."/>
        </authorList>
    </citation>
    <scope>NUCLEOTIDE SEQUENCE [LARGE SCALE GENOMIC DNA]</scope>
    <source>
        <strain evidence="2">Wuxi-XJTLU</strain>
    </source>
</reference>
<evidence type="ECO:0000313" key="2">
    <source>
        <dbReference type="EMBL" id="OQR72364.1"/>
    </source>
</evidence>
<sequence length="110" mass="12704">MNTLATLVVLCAIIFLGNCELKGVSLQDLCSDESKRQNYSNMVLESLRTTLKENEPFKMEDDIRRLFRLFGGRIYNLHEFVLRHPPQVLCDDEEDKAHMVLLVAFNTTKV</sequence>
<protein>
    <submittedName>
        <fullName evidence="2">Uncharacterized protein</fullName>
    </submittedName>
</protein>
<feature type="signal peptide" evidence="1">
    <location>
        <begin position="1"/>
        <end position="19"/>
    </location>
</feature>
<dbReference type="EMBL" id="MNPL01011942">
    <property type="protein sequence ID" value="OQR72364.1"/>
    <property type="molecule type" value="Genomic_DNA"/>
</dbReference>
<evidence type="ECO:0000313" key="3">
    <source>
        <dbReference type="Proteomes" id="UP000192247"/>
    </source>
</evidence>
<keyword evidence="1" id="KW-0732">Signal</keyword>
<gene>
    <name evidence="2" type="ORF">BIW11_10431</name>
</gene>
<accession>A0A1V9XFQ9</accession>